<gene>
    <name evidence="1" type="ORF">LCGC14_1103520</name>
</gene>
<proteinExistence type="predicted"/>
<accession>A0A0F9M8T9</accession>
<sequence length="123" mass="13923">MYQIHTTDTQHLIISRDGQPNHALTLTDVSDLLLLRQRINAYIDDLTPDGTIDADHPLAALNRISTVQARAIAADKGLHLPATTLNSALHYGHITGAIKRGNRWFMDRHQFKNWLDTWHEHAS</sequence>
<dbReference type="EMBL" id="LAZR01004989">
    <property type="protein sequence ID" value="KKN03845.1"/>
    <property type="molecule type" value="Genomic_DNA"/>
</dbReference>
<reference evidence="1" key="1">
    <citation type="journal article" date="2015" name="Nature">
        <title>Complex archaea that bridge the gap between prokaryotes and eukaryotes.</title>
        <authorList>
            <person name="Spang A."/>
            <person name="Saw J.H."/>
            <person name="Jorgensen S.L."/>
            <person name="Zaremba-Niedzwiedzka K."/>
            <person name="Martijn J."/>
            <person name="Lind A.E."/>
            <person name="van Eijk R."/>
            <person name="Schleper C."/>
            <person name="Guy L."/>
            <person name="Ettema T.J."/>
        </authorList>
    </citation>
    <scope>NUCLEOTIDE SEQUENCE</scope>
</reference>
<evidence type="ECO:0000313" key="1">
    <source>
        <dbReference type="EMBL" id="KKN03845.1"/>
    </source>
</evidence>
<comment type="caution">
    <text evidence="1">The sequence shown here is derived from an EMBL/GenBank/DDBJ whole genome shotgun (WGS) entry which is preliminary data.</text>
</comment>
<name>A0A0F9M8T9_9ZZZZ</name>
<organism evidence="1">
    <name type="scientific">marine sediment metagenome</name>
    <dbReference type="NCBI Taxonomy" id="412755"/>
    <lineage>
        <taxon>unclassified sequences</taxon>
        <taxon>metagenomes</taxon>
        <taxon>ecological metagenomes</taxon>
    </lineage>
</organism>
<protein>
    <submittedName>
        <fullName evidence="1">Uncharacterized protein</fullName>
    </submittedName>
</protein>
<dbReference type="AlphaFoldDB" id="A0A0F9M8T9"/>